<comment type="caution">
    <text evidence="2">The sequence shown here is derived from an EMBL/GenBank/DDBJ whole genome shotgun (WGS) entry which is preliminary data.</text>
</comment>
<keyword evidence="1" id="KW-0175">Coiled coil</keyword>
<accession>A0ABU8IN42</accession>
<sequence length="62" mass="7137">MTLLAEEESALALANRHMQEALQRIALQEKRVEGRQANGEDIDTRANFSKICRLDNQRMVRP</sequence>
<dbReference type="Proteomes" id="UP001386437">
    <property type="component" value="Unassembled WGS sequence"/>
</dbReference>
<evidence type="ECO:0008006" key="4">
    <source>
        <dbReference type="Google" id="ProtNLM"/>
    </source>
</evidence>
<reference evidence="2 3" key="1">
    <citation type="journal article" date="2022" name="Arch. Microbiol.">
        <title>Paraburkholderia bengalensis sp. nov. isolated from roots of Oryza sativa, IR64.</title>
        <authorList>
            <person name="Nag P."/>
            <person name="Mondal N."/>
            <person name="Sarkar J."/>
            <person name="Das S."/>
        </authorList>
    </citation>
    <scope>NUCLEOTIDE SEQUENCE [LARGE SCALE GENOMIC DNA]</scope>
    <source>
        <strain evidence="2 3">IR64_4_BI</strain>
    </source>
</reference>
<protein>
    <recommendedName>
        <fullName evidence="4">FCD domain-containing protein</fullName>
    </recommendedName>
</protein>
<evidence type="ECO:0000313" key="2">
    <source>
        <dbReference type="EMBL" id="MEI5997022.1"/>
    </source>
</evidence>
<evidence type="ECO:0000313" key="3">
    <source>
        <dbReference type="Proteomes" id="UP001386437"/>
    </source>
</evidence>
<gene>
    <name evidence="2" type="ORF">H3V53_07340</name>
</gene>
<organism evidence="2 3">
    <name type="scientific">Paraburkholderia bengalensis</name>
    <dbReference type="NCBI Taxonomy" id="2747562"/>
    <lineage>
        <taxon>Bacteria</taxon>
        <taxon>Pseudomonadati</taxon>
        <taxon>Pseudomonadota</taxon>
        <taxon>Betaproteobacteria</taxon>
        <taxon>Burkholderiales</taxon>
        <taxon>Burkholderiaceae</taxon>
        <taxon>Paraburkholderia</taxon>
    </lineage>
</organism>
<dbReference type="EMBL" id="JACFYJ010000008">
    <property type="protein sequence ID" value="MEI5997022.1"/>
    <property type="molecule type" value="Genomic_DNA"/>
</dbReference>
<keyword evidence="3" id="KW-1185">Reference proteome</keyword>
<proteinExistence type="predicted"/>
<evidence type="ECO:0000256" key="1">
    <source>
        <dbReference type="SAM" id="Coils"/>
    </source>
</evidence>
<feature type="coiled-coil region" evidence="1">
    <location>
        <begin position="4"/>
        <end position="31"/>
    </location>
</feature>
<name>A0ABU8IN42_9BURK</name>
<dbReference type="RefSeq" id="WP_336597401.1">
    <property type="nucleotide sequence ID" value="NZ_JACFYJ010000008.1"/>
</dbReference>